<evidence type="ECO:0000313" key="2">
    <source>
        <dbReference type="Proteomes" id="UP000485058"/>
    </source>
</evidence>
<dbReference type="AlphaFoldDB" id="A0A699YTK4"/>
<dbReference type="Proteomes" id="UP000485058">
    <property type="component" value="Unassembled WGS sequence"/>
</dbReference>
<comment type="caution">
    <text evidence="1">The sequence shown here is derived from an EMBL/GenBank/DDBJ whole genome shotgun (WGS) entry which is preliminary data.</text>
</comment>
<organism evidence="1 2">
    <name type="scientific">Haematococcus lacustris</name>
    <name type="common">Green alga</name>
    <name type="synonym">Haematococcus pluvialis</name>
    <dbReference type="NCBI Taxonomy" id="44745"/>
    <lineage>
        <taxon>Eukaryota</taxon>
        <taxon>Viridiplantae</taxon>
        <taxon>Chlorophyta</taxon>
        <taxon>core chlorophytes</taxon>
        <taxon>Chlorophyceae</taxon>
        <taxon>CS clade</taxon>
        <taxon>Chlamydomonadales</taxon>
        <taxon>Haematococcaceae</taxon>
        <taxon>Haematococcus</taxon>
    </lineage>
</organism>
<keyword evidence="2" id="KW-1185">Reference proteome</keyword>
<gene>
    <name evidence="1" type="ORF">HaLaN_06480</name>
</gene>
<sequence length="60" mass="6733">MTWQVLDMLTAAAEELNQAQAEVEYRKALKQKSTDLAASGQQLEALVLEDILQGRIRSEE</sequence>
<dbReference type="EMBL" id="BLLF01000369">
    <property type="protein sequence ID" value="GFH11048.1"/>
    <property type="molecule type" value="Genomic_DNA"/>
</dbReference>
<proteinExistence type="predicted"/>
<feature type="non-terminal residue" evidence="1">
    <location>
        <position position="60"/>
    </location>
</feature>
<name>A0A699YTK4_HAELA</name>
<reference evidence="1 2" key="1">
    <citation type="submission" date="2020-02" db="EMBL/GenBank/DDBJ databases">
        <title>Draft genome sequence of Haematococcus lacustris strain NIES-144.</title>
        <authorList>
            <person name="Morimoto D."/>
            <person name="Nakagawa S."/>
            <person name="Yoshida T."/>
            <person name="Sawayama S."/>
        </authorList>
    </citation>
    <scope>NUCLEOTIDE SEQUENCE [LARGE SCALE GENOMIC DNA]</scope>
    <source>
        <strain evidence="1 2">NIES-144</strain>
    </source>
</reference>
<protein>
    <submittedName>
        <fullName evidence="1">Uncharacterized protein</fullName>
    </submittedName>
</protein>
<evidence type="ECO:0000313" key="1">
    <source>
        <dbReference type="EMBL" id="GFH11048.1"/>
    </source>
</evidence>
<feature type="non-terminal residue" evidence="1">
    <location>
        <position position="1"/>
    </location>
</feature>
<accession>A0A699YTK4</accession>